<evidence type="ECO:0000313" key="3">
    <source>
        <dbReference type="Proteomes" id="UP001164746"/>
    </source>
</evidence>
<organism evidence="2 3">
    <name type="scientific">Mya arenaria</name>
    <name type="common">Soft-shell clam</name>
    <dbReference type="NCBI Taxonomy" id="6604"/>
    <lineage>
        <taxon>Eukaryota</taxon>
        <taxon>Metazoa</taxon>
        <taxon>Spiralia</taxon>
        <taxon>Lophotrochozoa</taxon>
        <taxon>Mollusca</taxon>
        <taxon>Bivalvia</taxon>
        <taxon>Autobranchia</taxon>
        <taxon>Heteroconchia</taxon>
        <taxon>Euheterodonta</taxon>
        <taxon>Imparidentia</taxon>
        <taxon>Neoheterodontei</taxon>
        <taxon>Myida</taxon>
        <taxon>Myoidea</taxon>
        <taxon>Myidae</taxon>
        <taxon>Mya</taxon>
    </lineage>
</organism>
<sequence length="109" mass="12138">MNTPLRMNFGFNKSISAKKNGQYLNVYINDNVFEDGKLVKEKSNFVWLKWKEAIALRDAINTLEEKLMREEVGLIEQHVETANVGSGISAGGGKSKVCATTSGKRVNPY</sequence>
<dbReference type="Proteomes" id="UP001164746">
    <property type="component" value="Chromosome 7"/>
</dbReference>
<evidence type="ECO:0000313" key="2">
    <source>
        <dbReference type="EMBL" id="WAR10277.1"/>
    </source>
</evidence>
<reference evidence="2" key="1">
    <citation type="submission" date="2022-11" db="EMBL/GenBank/DDBJ databases">
        <title>Centuries of genome instability and evolution in soft-shell clam transmissible cancer (bioRxiv).</title>
        <authorList>
            <person name="Hart S.F.M."/>
            <person name="Yonemitsu M.A."/>
            <person name="Giersch R.M."/>
            <person name="Beal B.F."/>
            <person name="Arriagada G."/>
            <person name="Davis B.W."/>
            <person name="Ostrander E.A."/>
            <person name="Goff S.P."/>
            <person name="Metzger M.J."/>
        </authorList>
    </citation>
    <scope>NUCLEOTIDE SEQUENCE</scope>
    <source>
        <strain evidence="2">MELC-2E11</strain>
        <tissue evidence="2">Siphon/mantle</tissue>
    </source>
</reference>
<name>A0ABY7EMN7_MYAAR</name>
<protein>
    <submittedName>
        <fullName evidence="2">Uncharacterized protein</fullName>
    </submittedName>
</protein>
<keyword evidence="3" id="KW-1185">Reference proteome</keyword>
<dbReference type="EMBL" id="CP111018">
    <property type="protein sequence ID" value="WAR10277.1"/>
    <property type="molecule type" value="Genomic_DNA"/>
</dbReference>
<feature type="compositionally biased region" description="Polar residues" evidence="1">
    <location>
        <begin position="98"/>
        <end position="109"/>
    </location>
</feature>
<feature type="region of interest" description="Disordered" evidence="1">
    <location>
        <begin position="87"/>
        <end position="109"/>
    </location>
</feature>
<accession>A0ABY7EMN7</accession>
<proteinExistence type="predicted"/>
<gene>
    <name evidence="2" type="ORF">MAR_035353</name>
</gene>
<evidence type="ECO:0000256" key="1">
    <source>
        <dbReference type="SAM" id="MobiDB-lite"/>
    </source>
</evidence>